<dbReference type="Proteomes" id="UP000468581">
    <property type="component" value="Unassembled WGS sequence"/>
</dbReference>
<dbReference type="FunFam" id="3.30.565.10:FF:000006">
    <property type="entry name" value="Sensor histidine kinase WalK"/>
    <property type="match status" value="1"/>
</dbReference>
<dbReference type="GO" id="GO:0000155">
    <property type="term" value="F:phosphorelay sensor kinase activity"/>
    <property type="evidence" value="ECO:0007669"/>
    <property type="project" value="InterPro"/>
</dbReference>
<name>A0A6P0ULM6_9FLAO</name>
<keyword evidence="4" id="KW-0808">Transferase</keyword>
<reference evidence="8 9" key="1">
    <citation type="submission" date="2020-01" db="EMBL/GenBank/DDBJ databases">
        <title>Leptobacterium flavescens.</title>
        <authorList>
            <person name="Wang G."/>
        </authorList>
    </citation>
    <scope>NUCLEOTIDE SEQUENCE [LARGE SCALE GENOMIC DNA]</scope>
    <source>
        <strain evidence="8 9">KCTC 22160</strain>
    </source>
</reference>
<keyword evidence="6" id="KW-0472">Membrane</keyword>
<feature type="transmembrane region" description="Helical" evidence="6">
    <location>
        <begin position="7"/>
        <end position="29"/>
    </location>
</feature>
<dbReference type="SMART" id="SM00388">
    <property type="entry name" value="HisKA"/>
    <property type="match status" value="1"/>
</dbReference>
<dbReference type="CDD" id="cd00082">
    <property type="entry name" value="HisKA"/>
    <property type="match status" value="1"/>
</dbReference>
<comment type="caution">
    <text evidence="8">The sequence shown here is derived from an EMBL/GenBank/DDBJ whole genome shotgun (WGS) entry which is preliminary data.</text>
</comment>
<dbReference type="SUPFAM" id="SSF55874">
    <property type="entry name" value="ATPase domain of HSP90 chaperone/DNA topoisomerase II/histidine kinase"/>
    <property type="match status" value="1"/>
</dbReference>
<dbReference type="SUPFAM" id="SSF47384">
    <property type="entry name" value="Homodimeric domain of signal transducing histidine kinase"/>
    <property type="match status" value="1"/>
</dbReference>
<evidence type="ECO:0000259" key="7">
    <source>
        <dbReference type="PROSITE" id="PS50109"/>
    </source>
</evidence>
<evidence type="ECO:0000256" key="1">
    <source>
        <dbReference type="ARBA" id="ARBA00000085"/>
    </source>
</evidence>
<dbReference type="InterPro" id="IPR003661">
    <property type="entry name" value="HisK_dim/P_dom"/>
</dbReference>
<dbReference type="InterPro" id="IPR004358">
    <property type="entry name" value="Sig_transdc_His_kin-like_C"/>
</dbReference>
<dbReference type="PANTHER" id="PTHR43547:SF2">
    <property type="entry name" value="HYBRID SIGNAL TRANSDUCTION HISTIDINE KINASE C"/>
    <property type="match status" value="1"/>
</dbReference>
<sequence length="431" mass="48619">MQLSKTSITIVIAVTLMSLIGLVAIQVHWLNKSVETNRQIFRQKMDLATNMAGEMFRKNGNAPYELHQAIISGATDKKTIDRIVSEAIDSSFIQCNIPLTYTYGVYEHTDHDGNRLLAGNTDEVLLNNSVCNANDGREFGWTRLTCSMGYGNDNNYHLAIFPSFSAFIFNEVKGTLITSVIFILLILAGFFYTIITIKRQKRLSEIKNDFINNLTHEFKTPIFSIGLASSALRKTVNTDEKEKVESYLDVIDHEGERLKNQVDKILQLSLLNSRKFTLEKKKINLRPIIENVIESFEMLIRQKNGVIKFKSNIDNIYVQGDEVHLTNAIYNLIDNAIKYTDKSPEIDVTAHLTPDNIAIAVKDNGLGIKKEKQKSIFDKFYRISTGNIHNVKGFGIGLSYVKEIIEAHQGIISLESKWGEGSTFTVNLPAL</sequence>
<evidence type="ECO:0000256" key="5">
    <source>
        <dbReference type="ARBA" id="ARBA00022777"/>
    </source>
</evidence>
<dbReference type="InterPro" id="IPR036890">
    <property type="entry name" value="HATPase_C_sf"/>
</dbReference>
<dbReference type="EC" id="2.7.13.3" evidence="2"/>
<evidence type="ECO:0000256" key="2">
    <source>
        <dbReference type="ARBA" id="ARBA00012438"/>
    </source>
</evidence>
<keyword evidence="3" id="KW-0597">Phosphoprotein</keyword>
<dbReference type="InterPro" id="IPR036097">
    <property type="entry name" value="HisK_dim/P_sf"/>
</dbReference>
<evidence type="ECO:0000256" key="6">
    <source>
        <dbReference type="SAM" id="Phobius"/>
    </source>
</evidence>
<feature type="domain" description="Histidine kinase" evidence="7">
    <location>
        <begin position="213"/>
        <end position="431"/>
    </location>
</feature>
<dbReference type="EMBL" id="JAABOO010000001">
    <property type="protein sequence ID" value="NER12818.1"/>
    <property type="molecule type" value="Genomic_DNA"/>
</dbReference>
<dbReference type="Pfam" id="PF00512">
    <property type="entry name" value="HisKA"/>
    <property type="match status" value="1"/>
</dbReference>
<evidence type="ECO:0000256" key="4">
    <source>
        <dbReference type="ARBA" id="ARBA00022679"/>
    </source>
</evidence>
<dbReference type="InterPro" id="IPR003594">
    <property type="entry name" value="HATPase_dom"/>
</dbReference>
<evidence type="ECO:0000313" key="9">
    <source>
        <dbReference type="Proteomes" id="UP000468581"/>
    </source>
</evidence>
<dbReference type="SMART" id="SM00387">
    <property type="entry name" value="HATPase_c"/>
    <property type="match status" value="1"/>
</dbReference>
<dbReference type="PANTHER" id="PTHR43547">
    <property type="entry name" value="TWO-COMPONENT HISTIDINE KINASE"/>
    <property type="match status" value="1"/>
</dbReference>
<dbReference type="AlphaFoldDB" id="A0A6P0ULM6"/>
<gene>
    <name evidence="8" type="ORF">GWK08_05160</name>
</gene>
<dbReference type="Gene3D" id="3.30.565.10">
    <property type="entry name" value="Histidine kinase-like ATPase, C-terminal domain"/>
    <property type="match status" value="1"/>
</dbReference>
<evidence type="ECO:0000313" key="8">
    <source>
        <dbReference type="EMBL" id="NER12818.1"/>
    </source>
</evidence>
<protein>
    <recommendedName>
        <fullName evidence="2">histidine kinase</fullName>
        <ecNumber evidence="2">2.7.13.3</ecNumber>
    </recommendedName>
</protein>
<keyword evidence="5" id="KW-0418">Kinase</keyword>
<comment type="catalytic activity">
    <reaction evidence="1">
        <text>ATP + protein L-histidine = ADP + protein N-phospho-L-histidine.</text>
        <dbReference type="EC" id="2.7.13.3"/>
    </reaction>
</comment>
<dbReference type="InterPro" id="IPR005467">
    <property type="entry name" value="His_kinase_dom"/>
</dbReference>
<dbReference type="RefSeq" id="WP_163605828.1">
    <property type="nucleotide sequence ID" value="NZ_JAABOO010000001.1"/>
</dbReference>
<proteinExistence type="predicted"/>
<dbReference type="Gene3D" id="1.10.287.130">
    <property type="match status" value="1"/>
</dbReference>
<keyword evidence="9" id="KW-1185">Reference proteome</keyword>
<evidence type="ECO:0000256" key="3">
    <source>
        <dbReference type="ARBA" id="ARBA00022553"/>
    </source>
</evidence>
<accession>A0A6P0ULM6</accession>
<keyword evidence="6" id="KW-1133">Transmembrane helix</keyword>
<organism evidence="8 9">
    <name type="scientific">Leptobacterium flavescens</name>
    <dbReference type="NCBI Taxonomy" id="472055"/>
    <lineage>
        <taxon>Bacteria</taxon>
        <taxon>Pseudomonadati</taxon>
        <taxon>Bacteroidota</taxon>
        <taxon>Flavobacteriia</taxon>
        <taxon>Flavobacteriales</taxon>
        <taxon>Flavobacteriaceae</taxon>
        <taxon>Leptobacterium</taxon>
    </lineage>
</organism>
<keyword evidence="6" id="KW-0812">Transmembrane</keyword>
<dbReference type="PRINTS" id="PR00344">
    <property type="entry name" value="BCTRLSENSOR"/>
</dbReference>
<dbReference type="Pfam" id="PF02518">
    <property type="entry name" value="HATPase_c"/>
    <property type="match status" value="1"/>
</dbReference>
<dbReference type="PROSITE" id="PS50109">
    <property type="entry name" value="HIS_KIN"/>
    <property type="match status" value="1"/>
</dbReference>
<feature type="transmembrane region" description="Helical" evidence="6">
    <location>
        <begin position="176"/>
        <end position="197"/>
    </location>
</feature>
<dbReference type="CDD" id="cd00075">
    <property type="entry name" value="HATPase"/>
    <property type="match status" value="1"/>
</dbReference>